<organism evidence="1">
    <name type="scientific">marine sediment metagenome</name>
    <dbReference type="NCBI Taxonomy" id="412755"/>
    <lineage>
        <taxon>unclassified sequences</taxon>
        <taxon>metagenomes</taxon>
        <taxon>ecological metagenomes</taxon>
    </lineage>
</organism>
<dbReference type="EMBL" id="LAZR01007519">
    <property type="protein sequence ID" value="KKM84740.1"/>
    <property type="molecule type" value="Genomic_DNA"/>
</dbReference>
<dbReference type="InterPro" id="IPR054194">
    <property type="entry name" value="DUF6899"/>
</dbReference>
<accession>A0A0F9N7H3</accession>
<name>A0A0F9N7H3_9ZZZZ</name>
<dbReference type="Pfam" id="PF21840">
    <property type="entry name" value="DUF6899"/>
    <property type="match status" value="1"/>
</dbReference>
<proteinExistence type="predicted"/>
<evidence type="ECO:0000313" key="1">
    <source>
        <dbReference type="EMBL" id="KKM84740.1"/>
    </source>
</evidence>
<comment type="caution">
    <text evidence="1">The sequence shown here is derived from an EMBL/GenBank/DDBJ whole genome shotgun (WGS) entry which is preliminary data.</text>
</comment>
<reference evidence="1" key="1">
    <citation type="journal article" date="2015" name="Nature">
        <title>Complex archaea that bridge the gap between prokaryotes and eukaryotes.</title>
        <authorList>
            <person name="Spang A."/>
            <person name="Saw J.H."/>
            <person name="Jorgensen S.L."/>
            <person name="Zaremba-Niedzwiedzka K."/>
            <person name="Martijn J."/>
            <person name="Lind A.E."/>
            <person name="van Eijk R."/>
            <person name="Schleper C."/>
            <person name="Guy L."/>
            <person name="Ettema T.J."/>
        </authorList>
    </citation>
    <scope>NUCLEOTIDE SEQUENCE</scope>
</reference>
<gene>
    <name evidence="1" type="ORF">LCGC14_1296080</name>
</gene>
<protein>
    <submittedName>
        <fullName evidence="1">Uncharacterized protein</fullName>
    </submittedName>
</protein>
<sequence>MPYIKQERRPDLDKVVDELVNAVLKKGDIELFLLNIANFSNVNYWFERRIKRAVEESYKVDVKPNGDINYILFKYCKYNVKPSYNNYKSFMGEIYAAMASMKQQGEFKNEFRESAEWIRIKILTPYEEKAIEKNGDV</sequence>
<dbReference type="AlphaFoldDB" id="A0A0F9N7H3"/>